<dbReference type="PRINTS" id="PR01438">
    <property type="entry name" value="UNVRSLSTRESS"/>
</dbReference>
<evidence type="ECO:0000313" key="4">
    <source>
        <dbReference type="Proteomes" id="UP000323136"/>
    </source>
</evidence>
<reference evidence="3 4" key="1">
    <citation type="submission" date="2019-07" db="EMBL/GenBank/DDBJ databases">
        <title>Genomic Encyclopedia of Type Strains, Phase IV (KMG-IV): sequencing the most valuable type-strain genomes for metagenomic binning, comparative biology and taxonomic classification.</title>
        <authorList>
            <person name="Goeker M."/>
        </authorList>
    </citation>
    <scope>NUCLEOTIDE SEQUENCE [LARGE SCALE GENOMIC DNA]</scope>
    <source>
        <strain evidence="3 4">DSM 18961</strain>
    </source>
</reference>
<comment type="caution">
    <text evidence="3">The sequence shown here is derived from an EMBL/GenBank/DDBJ whole genome shotgun (WGS) entry which is preliminary data.</text>
</comment>
<dbReference type="PANTHER" id="PTHR46268:SF6">
    <property type="entry name" value="UNIVERSAL STRESS PROTEIN UP12"/>
    <property type="match status" value="1"/>
</dbReference>
<accession>A0A5S5DW88</accession>
<dbReference type="InterPro" id="IPR006015">
    <property type="entry name" value="Universal_stress_UspA"/>
</dbReference>
<dbReference type="PANTHER" id="PTHR46268">
    <property type="entry name" value="STRESS RESPONSE PROTEIN NHAX"/>
    <property type="match status" value="1"/>
</dbReference>
<dbReference type="AlphaFoldDB" id="A0A5S5DW88"/>
<dbReference type="Proteomes" id="UP000323136">
    <property type="component" value="Unassembled WGS sequence"/>
</dbReference>
<organism evidence="3 4">
    <name type="scientific">Tenacibaculum adriaticum</name>
    <dbReference type="NCBI Taxonomy" id="413713"/>
    <lineage>
        <taxon>Bacteria</taxon>
        <taxon>Pseudomonadati</taxon>
        <taxon>Bacteroidota</taxon>
        <taxon>Flavobacteriia</taxon>
        <taxon>Flavobacteriales</taxon>
        <taxon>Flavobacteriaceae</taxon>
        <taxon>Tenacibaculum</taxon>
    </lineage>
</organism>
<dbReference type="Pfam" id="PF00582">
    <property type="entry name" value="Usp"/>
    <property type="match status" value="1"/>
</dbReference>
<gene>
    <name evidence="3" type="ORF">C7447_101851</name>
</gene>
<name>A0A5S5DW88_9FLAO</name>
<evidence type="ECO:0000256" key="1">
    <source>
        <dbReference type="ARBA" id="ARBA00008791"/>
    </source>
</evidence>
<evidence type="ECO:0000313" key="3">
    <source>
        <dbReference type="EMBL" id="TYQ00241.1"/>
    </source>
</evidence>
<dbReference type="Gene3D" id="3.40.50.620">
    <property type="entry name" value="HUPs"/>
    <property type="match status" value="2"/>
</dbReference>
<dbReference type="CDD" id="cd00293">
    <property type="entry name" value="USP-like"/>
    <property type="match status" value="1"/>
</dbReference>
<dbReference type="InterPro" id="IPR014729">
    <property type="entry name" value="Rossmann-like_a/b/a_fold"/>
</dbReference>
<evidence type="ECO:0000259" key="2">
    <source>
        <dbReference type="Pfam" id="PF00582"/>
    </source>
</evidence>
<sequence length="284" mass="32803">MKVLLPTDFSNNAFNAIVYAVELLKEKECIFYLLNTYTPIVYNYDYRMSAGGGLGKLRDVIKDHSVNKLKELKSKLEDKYVFTNHSFEIISSFNTFSEEIKERVEELAIDVIIMGTKGASGVKEVLFGSNTVHIIKNSKCPVIAVPDEYSFEKPKNILFPTDFNIDYSEDQLLVYKTIANLYNAKLHILHASRDRDLNSKEKINKEKLQTILGDLKHQTHIVRDQEIPLAINEFQNNHHIELLMMVNNKHSFFENLFFKPVINQIGFHLSTPFLVIPTKEKNQM</sequence>
<proteinExistence type="inferred from homology"/>
<dbReference type="EMBL" id="VNIA01000001">
    <property type="protein sequence ID" value="TYQ00241.1"/>
    <property type="molecule type" value="Genomic_DNA"/>
</dbReference>
<dbReference type="InterPro" id="IPR006016">
    <property type="entry name" value="UspA"/>
</dbReference>
<dbReference type="OrthoDB" id="9788959at2"/>
<dbReference type="SUPFAM" id="SSF52402">
    <property type="entry name" value="Adenine nucleotide alpha hydrolases-like"/>
    <property type="match status" value="2"/>
</dbReference>
<comment type="similarity">
    <text evidence="1">Belongs to the universal stress protein A family.</text>
</comment>
<feature type="domain" description="UspA" evidence="2">
    <location>
        <begin position="2"/>
        <end position="146"/>
    </location>
</feature>
<dbReference type="RefSeq" id="WP_148869039.1">
    <property type="nucleotide sequence ID" value="NZ_VNIA01000001.1"/>
</dbReference>
<protein>
    <submittedName>
        <fullName evidence="3">Nucleotide-binding universal stress UspA family protein</fullName>
    </submittedName>
</protein>
<keyword evidence="4" id="KW-1185">Reference proteome</keyword>